<evidence type="ECO:0000259" key="3">
    <source>
        <dbReference type="PROSITE" id="PS51371"/>
    </source>
</evidence>
<sequence>MKVGNCMTRDVQVANPEQSIRDVAQMMGKLDAGVMPVGDNDRLVGMITDRDIAIRGVALGKGPDAKVRDVMSAEVKYCFDDEEIENVLENMGDLQVRRLPVLNRDKRLVGIISLGDLATNGEATEAAVALSGISKPGGEHSQTA</sequence>
<dbReference type="PANTHER" id="PTHR43080">
    <property type="entry name" value="CBS DOMAIN-CONTAINING PROTEIN CBSX3, MITOCHONDRIAL"/>
    <property type="match status" value="1"/>
</dbReference>
<dbReference type="SUPFAM" id="SSF54631">
    <property type="entry name" value="CBS-domain pair"/>
    <property type="match status" value="1"/>
</dbReference>
<dbReference type="SMART" id="SM00116">
    <property type="entry name" value="CBS"/>
    <property type="match status" value="2"/>
</dbReference>
<organism evidence="4 5">
    <name type="scientific">Mesorhizobium neociceri</name>
    <dbReference type="NCBI Taxonomy" id="1307853"/>
    <lineage>
        <taxon>Bacteria</taxon>
        <taxon>Pseudomonadati</taxon>
        <taxon>Pseudomonadota</taxon>
        <taxon>Alphaproteobacteria</taxon>
        <taxon>Hyphomicrobiales</taxon>
        <taxon>Phyllobacteriaceae</taxon>
        <taxon>Mesorhizobium</taxon>
    </lineage>
</organism>
<dbReference type="Pfam" id="PF00571">
    <property type="entry name" value="CBS"/>
    <property type="match status" value="2"/>
</dbReference>
<dbReference type="PROSITE" id="PS51371">
    <property type="entry name" value="CBS"/>
    <property type="match status" value="2"/>
</dbReference>
<name>A0A838BEW1_9HYPH</name>
<evidence type="ECO:0000256" key="1">
    <source>
        <dbReference type="ARBA" id="ARBA00023122"/>
    </source>
</evidence>
<dbReference type="Gene3D" id="3.10.580.10">
    <property type="entry name" value="CBS-domain"/>
    <property type="match status" value="1"/>
</dbReference>
<feature type="domain" description="CBS" evidence="3">
    <location>
        <begin position="71"/>
        <end position="128"/>
    </location>
</feature>
<keyword evidence="5" id="KW-1185">Reference proteome</keyword>
<dbReference type="InterPro" id="IPR051257">
    <property type="entry name" value="Diverse_CBS-Domain"/>
</dbReference>
<dbReference type="RefSeq" id="WP_181061535.1">
    <property type="nucleotide sequence ID" value="NZ_JACDTY010000025.1"/>
</dbReference>
<dbReference type="PANTHER" id="PTHR43080:SF2">
    <property type="entry name" value="CBS DOMAIN-CONTAINING PROTEIN"/>
    <property type="match status" value="1"/>
</dbReference>
<dbReference type="Proteomes" id="UP000558284">
    <property type="component" value="Unassembled WGS sequence"/>
</dbReference>
<dbReference type="AlphaFoldDB" id="A0A838BEW1"/>
<dbReference type="CDD" id="cd04622">
    <property type="entry name" value="CBS_pair_HRP1_like"/>
    <property type="match status" value="1"/>
</dbReference>
<proteinExistence type="predicted"/>
<comment type="caution">
    <text evidence="4">The sequence shown here is derived from an EMBL/GenBank/DDBJ whole genome shotgun (WGS) entry which is preliminary data.</text>
</comment>
<gene>
    <name evidence="4" type="ORF">H0241_30815</name>
</gene>
<reference evidence="4 5" key="1">
    <citation type="submission" date="2020-07" db="EMBL/GenBank/DDBJ databases">
        <title>Definition of the novel symbiovar canariense within Mesorhizobium novociceri, a new species of genus Mesorhizobium nodulating Cicer canariense in the Caldera de Taburiente National Park (La Palma, Canary Islands).</title>
        <authorList>
            <person name="Leon-Barrios M."/>
            <person name="Perez-Yepez J."/>
            <person name="Flores-Felix J.D."/>
            <person name="Ramirez-Baena M.H."/>
            <person name="Pulido-Suarez L."/>
            <person name="Igual J.M."/>
            <person name="Velazquez E."/>
            <person name="Peix A."/>
        </authorList>
    </citation>
    <scope>NUCLEOTIDE SEQUENCE [LARGE SCALE GENOMIC DNA]</scope>
    <source>
        <strain evidence="4 5">CCANP35</strain>
    </source>
</reference>
<evidence type="ECO:0000313" key="4">
    <source>
        <dbReference type="EMBL" id="MBA1144597.1"/>
    </source>
</evidence>
<evidence type="ECO:0000256" key="2">
    <source>
        <dbReference type="PROSITE-ProRule" id="PRU00703"/>
    </source>
</evidence>
<feature type="domain" description="CBS" evidence="3">
    <location>
        <begin position="7"/>
        <end position="65"/>
    </location>
</feature>
<dbReference type="InterPro" id="IPR046342">
    <property type="entry name" value="CBS_dom_sf"/>
</dbReference>
<evidence type="ECO:0000313" key="5">
    <source>
        <dbReference type="Proteomes" id="UP000558284"/>
    </source>
</evidence>
<keyword evidence="1 2" id="KW-0129">CBS domain</keyword>
<dbReference type="EMBL" id="JACDTY010000025">
    <property type="protein sequence ID" value="MBA1144597.1"/>
    <property type="molecule type" value="Genomic_DNA"/>
</dbReference>
<protein>
    <submittedName>
        <fullName evidence="4">CBS domain-containing protein</fullName>
    </submittedName>
</protein>
<dbReference type="InterPro" id="IPR000644">
    <property type="entry name" value="CBS_dom"/>
</dbReference>
<accession>A0A838BEW1</accession>